<dbReference type="PANTHER" id="PTHR43537">
    <property type="entry name" value="TRANSCRIPTIONAL REGULATOR, GNTR FAMILY"/>
    <property type="match status" value="1"/>
</dbReference>
<feature type="domain" description="HTH gntR-type" evidence="4">
    <location>
        <begin position="20"/>
        <end position="87"/>
    </location>
</feature>
<dbReference type="Gene3D" id="1.20.120.530">
    <property type="entry name" value="GntR ligand-binding domain-like"/>
    <property type="match status" value="1"/>
</dbReference>
<dbReference type="GO" id="GO:0003677">
    <property type="term" value="F:DNA binding"/>
    <property type="evidence" value="ECO:0007669"/>
    <property type="project" value="UniProtKB-KW"/>
</dbReference>
<sequence length="233" mass="25811">MLARLKQWTTLMSTNTSHEKPLKDVAYEALENMIIRGRIRGGHLFSEAELAQQINIGRTPVREALQQLAQVGLVTVLPRRGIMVVDVTIAMQLQVLEIRRPLERLVASCAALRANASQRAAMLELASATEKSAAAGDGDEFLQATRRNHAAVEEASGNELIQSVMSLVHARSRRFWYIHYERWGDLAAAGAAHANLMRSISLGNEAAAVENADRLVDYLEQFCRSTIESYGKK</sequence>
<dbReference type="InterPro" id="IPR036388">
    <property type="entry name" value="WH-like_DNA-bd_sf"/>
</dbReference>
<dbReference type="AlphaFoldDB" id="A0A356LK06"/>
<evidence type="ECO:0000256" key="1">
    <source>
        <dbReference type="ARBA" id="ARBA00023015"/>
    </source>
</evidence>
<keyword evidence="2" id="KW-0238">DNA-binding</keyword>
<gene>
    <name evidence="5" type="ORF">DD666_18150</name>
</gene>
<dbReference type="SUPFAM" id="SSF48008">
    <property type="entry name" value="GntR ligand-binding domain-like"/>
    <property type="match status" value="1"/>
</dbReference>
<evidence type="ECO:0000313" key="5">
    <source>
        <dbReference type="EMBL" id="HBP31317.1"/>
    </source>
</evidence>
<name>A0A356LK06_9BURK</name>
<dbReference type="SMART" id="SM00345">
    <property type="entry name" value="HTH_GNTR"/>
    <property type="match status" value="1"/>
</dbReference>
<dbReference type="Pfam" id="PF00392">
    <property type="entry name" value="GntR"/>
    <property type="match status" value="1"/>
</dbReference>
<dbReference type="PRINTS" id="PR00035">
    <property type="entry name" value="HTHGNTR"/>
</dbReference>
<dbReference type="InterPro" id="IPR008920">
    <property type="entry name" value="TF_FadR/GntR_C"/>
</dbReference>
<dbReference type="SUPFAM" id="SSF46785">
    <property type="entry name" value="Winged helix' DNA-binding domain"/>
    <property type="match status" value="1"/>
</dbReference>
<dbReference type="Pfam" id="PF07729">
    <property type="entry name" value="FCD"/>
    <property type="match status" value="1"/>
</dbReference>
<comment type="caution">
    <text evidence="5">The sequence shown here is derived from an EMBL/GenBank/DDBJ whole genome shotgun (WGS) entry which is preliminary data.</text>
</comment>
<dbReference type="SMART" id="SM00895">
    <property type="entry name" value="FCD"/>
    <property type="match status" value="1"/>
</dbReference>
<dbReference type="CDD" id="cd07377">
    <property type="entry name" value="WHTH_GntR"/>
    <property type="match status" value="1"/>
</dbReference>
<reference evidence="5 6" key="1">
    <citation type="journal article" date="2018" name="Nat. Biotechnol.">
        <title>A standardized bacterial taxonomy based on genome phylogeny substantially revises the tree of life.</title>
        <authorList>
            <person name="Parks D.H."/>
            <person name="Chuvochina M."/>
            <person name="Waite D.W."/>
            <person name="Rinke C."/>
            <person name="Skarshewski A."/>
            <person name="Chaumeil P.A."/>
            <person name="Hugenholtz P."/>
        </authorList>
    </citation>
    <scope>NUCLEOTIDE SEQUENCE [LARGE SCALE GENOMIC DNA]</scope>
    <source>
        <strain evidence="5">UBA10707</strain>
    </source>
</reference>
<evidence type="ECO:0000259" key="4">
    <source>
        <dbReference type="PROSITE" id="PS50949"/>
    </source>
</evidence>
<keyword evidence="3" id="KW-0804">Transcription</keyword>
<accession>A0A356LK06</accession>
<dbReference type="InterPro" id="IPR000524">
    <property type="entry name" value="Tscrpt_reg_HTH_GntR"/>
</dbReference>
<dbReference type="PROSITE" id="PS50949">
    <property type="entry name" value="HTH_GNTR"/>
    <property type="match status" value="1"/>
</dbReference>
<organism evidence="5 6">
    <name type="scientific">Advenella kashmirensis</name>
    <dbReference type="NCBI Taxonomy" id="310575"/>
    <lineage>
        <taxon>Bacteria</taxon>
        <taxon>Pseudomonadati</taxon>
        <taxon>Pseudomonadota</taxon>
        <taxon>Betaproteobacteria</taxon>
        <taxon>Burkholderiales</taxon>
        <taxon>Alcaligenaceae</taxon>
    </lineage>
</organism>
<dbReference type="EMBL" id="DOEK01000038">
    <property type="protein sequence ID" value="HBP31317.1"/>
    <property type="molecule type" value="Genomic_DNA"/>
</dbReference>
<dbReference type="PANTHER" id="PTHR43537:SF45">
    <property type="entry name" value="GNTR FAMILY REGULATORY PROTEIN"/>
    <property type="match status" value="1"/>
</dbReference>
<protein>
    <submittedName>
        <fullName evidence="5">GntR family transcriptional regulator</fullName>
    </submittedName>
</protein>
<evidence type="ECO:0000256" key="2">
    <source>
        <dbReference type="ARBA" id="ARBA00023125"/>
    </source>
</evidence>
<keyword evidence="1" id="KW-0805">Transcription regulation</keyword>
<dbReference type="Gene3D" id="1.10.10.10">
    <property type="entry name" value="Winged helix-like DNA-binding domain superfamily/Winged helix DNA-binding domain"/>
    <property type="match status" value="1"/>
</dbReference>
<dbReference type="Proteomes" id="UP000264036">
    <property type="component" value="Unassembled WGS sequence"/>
</dbReference>
<proteinExistence type="predicted"/>
<dbReference type="GO" id="GO:0003700">
    <property type="term" value="F:DNA-binding transcription factor activity"/>
    <property type="evidence" value="ECO:0007669"/>
    <property type="project" value="InterPro"/>
</dbReference>
<evidence type="ECO:0000256" key="3">
    <source>
        <dbReference type="ARBA" id="ARBA00023163"/>
    </source>
</evidence>
<dbReference type="InterPro" id="IPR011711">
    <property type="entry name" value="GntR_C"/>
</dbReference>
<evidence type="ECO:0000313" key="6">
    <source>
        <dbReference type="Proteomes" id="UP000264036"/>
    </source>
</evidence>
<dbReference type="InterPro" id="IPR036390">
    <property type="entry name" value="WH_DNA-bd_sf"/>
</dbReference>